<evidence type="ECO:0000256" key="1">
    <source>
        <dbReference type="SAM" id="MobiDB-lite"/>
    </source>
</evidence>
<gene>
    <name evidence="2" type="ORF">SSLFYP27_00404</name>
</gene>
<proteinExistence type="predicted"/>
<name>A0A6N2YMN6_STASI</name>
<sequence>MVRLSKMQEELYALQFILDLHEKTIDENNETTISSEIEEKMLEIPLADSWINYLLVKDDEANIKLQRMIKLVLQNLLQVIDEKYQEELEKTRPSFDKKADRNPKRRYLQN</sequence>
<feature type="region of interest" description="Disordered" evidence="1">
    <location>
        <begin position="91"/>
        <end position="110"/>
    </location>
</feature>
<protein>
    <submittedName>
        <fullName evidence="2">Uncharacterized protein</fullName>
    </submittedName>
</protein>
<dbReference type="AlphaFoldDB" id="A0A6N2YMN6"/>
<organism evidence="2">
    <name type="scientific">Staphylococcus simulans</name>
    <dbReference type="NCBI Taxonomy" id="1286"/>
    <lineage>
        <taxon>Bacteria</taxon>
        <taxon>Bacillati</taxon>
        <taxon>Bacillota</taxon>
        <taxon>Bacilli</taxon>
        <taxon>Bacillales</taxon>
        <taxon>Staphylococcaceae</taxon>
        <taxon>Staphylococcus</taxon>
    </lineage>
</organism>
<feature type="compositionally biased region" description="Basic and acidic residues" evidence="1">
    <location>
        <begin position="91"/>
        <end position="102"/>
    </location>
</feature>
<dbReference type="EMBL" id="CACRUO010000008">
    <property type="protein sequence ID" value="VYT67367.1"/>
    <property type="molecule type" value="Genomic_DNA"/>
</dbReference>
<accession>A0A6N2YMN6</accession>
<reference evidence="2" key="1">
    <citation type="submission" date="2019-11" db="EMBL/GenBank/DDBJ databases">
        <authorList>
            <person name="Feng L."/>
        </authorList>
    </citation>
    <scope>NUCLEOTIDE SEQUENCE</scope>
    <source>
        <strain evidence="2">SsimulansLFYP27</strain>
    </source>
</reference>
<evidence type="ECO:0000313" key="2">
    <source>
        <dbReference type="EMBL" id="VYT67367.1"/>
    </source>
</evidence>